<feature type="transmembrane region" description="Helical" evidence="1">
    <location>
        <begin position="21"/>
        <end position="41"/>
    </location>
</feature>
<organism evidence="2 3">
    <name type="scientific">Desulfosporosinus fructosivorans</name>
    <dbReference type="NCBI Taxonomy" id="2018669"/>
    <lineage>
        <taxon>Bacteria</taxon>
        <taxon>Bacillati</taxon>
        <taxon>Bacillota</taxon>
        <taxon>Clostridia</taxon>
        <taxon>Eubacteriales</taxon>
        <taxon>Desulfitobacteriaceae</taxon>
        <taxon>Desulfosporosinus</taxon>
    </lineage>
</organism>
<keyword evidence="1" id="KW-0472">Membrane</keyword>
<gene>
    <name evidence="2" type="ORF">E4K67_13520</name>
</gene>
<keyword evidence="3" id="KW-1185">Reference proteome</keyword>
<name>A0A4Z0R4J0_9FIRM</name>
<dbReference type="AlphaFoldDB" id="A0A4Z0R4J0"/>
<proteinExistence type="predicted"/>
<dbReference type="EMBL" id="SPQQ01000004">
    <property type="protein sequence ID" value="TGE37730.1"/>
    <property type="molecule type" value="Genomic_DNA"/>
</dbReference>
<dbReference type="Proteomes" id="UP000298460">
    <property type="component" value="Unassembled WGS sequence"/>
</dbReference>
<reference evidence="2 3" key="1">
    <citation type="submission" date="2019-03" db="EMBL/GenBank/DDBJ databases">
        <title>Draft Genome Sequence of Desulfosporosinus fructosivorans Strain 63.6F, Isolated from Marine Sediment in the Baltic Sea.</title>
        <authorList>
            <person name="Hausmann B."/>
            <person name="Vandieken V."/>
            <person name="Pjevac P."/>
            <person name="Schreck K."/>
            <person name="Herbold C.W."/>
            <person name="Loy A."/>
        </authorList>
    </citation>
    <scope>NUCLEOTIDE SEQUENCE [LARGE SCALE GENOMIC DNA]</scope>
    <source>
        <strain evidence="2 3">63.6F</strain>
    </source>
</reference>
<dbReference type="RefSeq" id="WP_135547525.1">
    <property type="nucleotide sequence ID" value="NZ_SPQQ01000004.1"/>
</dbReference>
<evidence type="ECO:0000313" key="3">
    <source>
        <dbReference type="Proteomes" id="UP000298460"/>
    </source>
</evidence>
<evidence type="ECO:0000313" key="2">
    <source>
        <dbReference type="EMBL" id="TGE37730.1"/>
    </source>
</evidence>
<protein>
    <submittedName>
        <fullName evidence="2">Uncharacterized protein</fullName>
    </submittedName>
</protein>
<sequence>MRRRESLLEWMWNTVQRGERRIIRVMVLASVILLLMQLSVLRDPLEFYMAVAAKVEAPPLELPVLAESHKTWQLTLKATPAAPVRVLQNGKVIATLANGEREITVETGQIQLDGRGLPQVIQVQVVKKESQLVEPRKDQIVVIQGNIQNLTVRP</sequence>
<dbReference type="OrthoDB" id="1798053at2"/>
<comment type="caution">
    <text evidence="2">The sequence shown here is derived from an EMBL/GenBank/DDBJ whole genome shotgun (WGS) entry which is preliminary data.</text>
</comment>
<accession>A0A4Z0R4J0</accession>
<keyword evidence="1" id="KW-1133">Transmembrane helix</keyword>
<evidence type="ECO:0000256" key="1">
    <source>
        <dbReference type="SAM" id="Phobius"/>
    </source>
</evidence>
<keyword evidence="1" id="KW-0812">Transmembrane</keyword>